<evidence type="ECO:0000313" key="4">
    <source>
        <dbReference type="Proteomes" id="UP000325292"/>
    </source>
</evidence>
<evidence type="ECO:0000313" key="3">
    <source>
        <dbReference type="EMBL" id="AUW94112.1"/>
    </source>
</evidence>
<sequence length="214" mass="24247">MRLIQARIQYFKNYVEPQTVSVESDITCLVGKNESGKTTLLQAIHRVNPANKAESFNLIQEYPRWRLARDRRQNPNLESEVEPITLTYVLDDPDRRVLSENLEGEPPAGTHLVVSRNYANEMRVRLAITYADLIAAGVAQYNLTHTGCGLNGPSPCMVLSGTWYGKRKTRSSPPNRQSYPRNPWRAMSRTHVPARRQARPLPVGFPFCETLRGG</sequence>
<dbReference type="InterPro" id="IPR027417">
    <property type="entry name" value="P-loop_NTPase"/>
</dbReference>
<reference evidence="3 4" key="1">
    <citation type="journal article" date="2019" name="Sci. Rep.">
        <title>Sulfobacillus thermotolerans: new insights into resistance and metabolic capacities of acidophilic chemolithotrophs.</title>
        <authorList>
            <person name="Panyushkina A.E."/>
            <person name="Babenko V.V."/>
            <person name="Nikitina A.S."/>
            <person name="Selezneva O.V."/>
            <person name="Tsaplina I.A."/>
            <person name="Letarova M.A."/>
            <person name="Kostryukova E.S."/>
            <person name="Letarov A.V."/>
        </authorList>
    </citation>
    <scope>NUCLEOTIDE SEQUENCE [LARGE SCALE GENOMIC DNA]</scope>
    <source>
        <strain evidence="3 4">Kr1</strain>
    </source>
</reference>
<feature type="region of interest" description="Disordered" evidence="1">
    <location>
        <begin position="165"/>
        <end position="192"/>
    </location>
</feature>
<dbReference type="SUPFAM" id="SSF52540">
    <property type="entry name" value="P-loop containing nucleoside triphosphate hydrolases"/>
    <property type="match status" value="1"/>
</dbReference>
<accession>A0ABM6RRU9</accession>
<dbReference type="Proteomes" id="UP000325292">
    <property type="component" value="Chromosome"/>
</dbReference>
<proteinExistence type="predicted"/>
<evidence type="ECO:0000259" key="2">
    <source>
        <dbReference type="Pfam" id="PF13175"/>
    </source>
</evidence>
<gene>
    <name evidence="3" type="ORF">BXT84_09225</name>
</gene>
<feature type="domain" description="Endonuclease GajA/Old nuclease/RecF-like AAA" evidence="2">
    <location>
        <begin position="1"/>
        <end position="49"/>
    </location>
</feature>
<dbReference type="Gene3D" id="3.40.50.300">
    <property type="entry name" value="P-loop containing nucleotide triphosphate hydrolases"/>
    <property type="match status" value="1"/>
</dbReference>
<organism evidence="3 4">
    <name type="scientific">Sulfobacillus thermotolerans</name>
    <dbReference type="NCBI Taxonomy" id="338644"/>
    <lineage>
        <taxon>Bacteria</taxon>
        <taxon>Bacillati</taxon>
        <taxon>Bacillota</taxon>
        <taxon>Clostridia</taxon>
        <taxon>Eubacteriales</taxon>
        <taxon>Clostridiales Family XVII. Incertae Sedis</taxon>
        <taxon>Sulfobacillus</taxon>
    </lineage>
</organism>
<name>A0ABM6RRU9_9FIRM</name>
<dbReference type="Pfam" id="PF13175">
    <property type="entry name" value="AAA_15"/>
    <property type="match status" value="1"/>
</dbReference>
<protein>
    <recommendedName>
        <fullName evidence="2">Endonuclease GajA/Old nuclease/RecF-like AAA domain-containing protein</fullName>
    </recommendedName>
</protein>
<feature type="compositionally biased region" description="Polar residues" evidence="1">
    <location>
        <begin position="171"/>
        <end position="180"/>
    </location>
</feature>
<evidence type="ECO:0000256" key="1">
    <source>
        <dbReference type="SAM" id="MobiDB-lite"/>
    </source>
</evidence>
<dbReference type="EMBL" id="CP019454">
    <property type="protein sequence ID" value="AUW94112.1"/>
    <property type="molecule type" value="Genomic_DNA"/>
</dbReference>
<keyword evidence="4" id="KW-1185">Reference proteome</keyword>
<dbReference type="InterPro" id="IPR041685">
    <property type="entry name" value="AAA_GajA/Old/RecF-like"/>
</dbReference>